<evidence type="ECO:0000256" key="6">
    <source>
        <dbReference type="ARBA" id="ARBA00023270"/>
    </source>
</evidence>
<name>A0A1B6ETY4_9HEMI</name>
<comment type="pathway">
    <text evidence="1 8">Carbohydrate degradation; glycolysis; D-glyceraldehyde 3-phosphate and glycerone phosphate from D-glucose: step 4/4.</text>
</comment>
<keyword evidence="4 7" id="KW-0324">Glycolysis</keyword>
<dbReference type="GO" id="GO:0006096">
    <property type="term" value="P:glycolytic process"/>
    <property type="evidence" value="ECO:0007669"/>
    <property type="project" value="UniProtKB-UniPathway"/>
</dbReference>
<gene>
    <name evidence="9" type="ORF">g.8421</name>
</gene>
<comment type="catalytic activity">
    <reaction evidence="7">
        <text>beta-D-fructose 1,6-bisphosphate = D-glyceraldehyde 3-phosphate + dihydroxyacetone phosphate</text>
        <dbReference type="Rhea" id="RHEA:14729"/>
        <dbReference type="ChEBI" id="CHEBI:32966"/>
        <dbReference type="ChEBI" id="CHEBI:57642"/>
        <dbReference type="ChEBI" id="CHEBI:59776"/>
        <dbReference type="EC" id="4.1.2.13"/>
    </reaction>
</comment>
<evidence type="ECO:0000256" key="7">
    <source>
        <dbReference type="RuleBase" id="RU003994"/>
    </source>
</evidence>
<dbReference type="Gene3D" id="3.20.20.70">
    <property type="entry name" value="Aldolase class I"/>
    <property type="match status" value="1"/>
</dbReference>
<dbReference type="EC" id="4.1.2.13" evidence="3 7"/>
<dbReference type="EMBL" id="GECZ01028324">
    <property type="protein sequence ID" value="JAS41445.1"/>
    <property type="molecule type" value="Transcribed_RNA"/>
</dbReference>
<organism evidence="9">
    <name type="scientific">Cuerna arida</name>
    <dbReference type="NCBI Taxonomy" id="1464854"/>
    <lineage>
        <taxon>Eukaryota</taxon>
        <taxon>Metazoa</taxon>
        <taxon>Ecdysozoa</taxon>
        <taxon>Arthropoda</taxon>
        <taxon>Hexapoda</taxon>
        <taxon>Insecta</taxon>
        <taxon>Pterygota</taxon>
        <taxon>Neoptera</taxon>
        <taxon>Paraneoptera</taxon>
        <taxon>Hemiptera</taxon>
        <taxon>Auchenorrhyncha</taxon>
        <taxon>Membracoidea</taxon>
        <taxon>Cicadellidae</taxon>
        <taxon>Cicadellinae</taxon>
        <taxon>Proconiini</taxon>
        <taxon>Cuerna</taxon>
    </lineage>
</organism>
<sequence>MLGIKVDAGTAPLPGTDNELTTQGLDKLSERCAVYKSLGCQFAKWRSVLRIDAHAPSELAIAENARILARYAAICQHAGIVPIVEPEVLPDGAHDLARAQKVTEKVLAAVFKALSDNHVYLEGILLKPNMVTSGMSAVKRDCAADIALATVTALARTVPPAMPGVTFLSGGQSEEDATRNLNAINAPNMSCAVARPWKLSFSYGRALQASVLRAWQGNDANMAAAQNELLKRARANWQAARGCYSDGSVEGAAAADSLFVANHAY</sequence>
<keyword evidence="5 7" id="KW-0456">Lyase</keyword>
<dbReference type="Pfam" id="PF00274">
    <property type="entry name" value="Glycolytic"/>
    <property type="match status" value="1"/>
</dbReference>
<proteinExistence type="inferred from homology"/>
<dbReference type="NCBIfam" id="NF033379">
    <property type="entry name" value="FrucBisAld_I"/>
    <property type="match status" value="1"/>
</dbReference>
<dbReference type="InterPro" id="IPR029768">
    <property type="entry name" value="Aldolase_I_AS"/>
</dbReference>
<dbReference type="UniPathway" id="UPA00109">
    <property type="reaction ID" value="UER00183"/>
</dbReference>
<evidence type="ECO:0000313" key="9">
    <source>
        <dbReference type="EMBL" id="JAS41445.1"/>
    </source>
</evidence>
<accession>A0A1B6ETY4</accession>
<evidence type="ECO:0000256" key="1">
    <source>
        <dbReference type="ARBA" id="ARBA00004714"/>
    </source>
</evidence>
<dbReference type="InterPro" id="IPR013785">
    <property type="entry name" value="Aldolase_TIM"/>
</dbReference>
<evidence type="ECO:0000256" key="4">
    <source>
        <dbReference type="ARBA" id="ARBA00023152"/>
    </source>
</evidence>
<protein>
    <recommendedName>
        <fullName evidence="3 7">Fructose-bisphosphate aldolase</fullName>
        <ecNumber evidence="3 7">4.1.2.13</ecNumber>
    </recommendedName>
</protein>
<reference evidence="9" key="1">
    <citation type="submission" date="2015-11" db="EMBL/GenBank/DDBJ databases">
        <title>De novo transcriptome assembly of four potential Pierce s Disease insect vectors from Arizona vineyards.</title>
        <authorList>
            <person name="Tassone E.E."/>
        </authorList>
    </citation>
    <scope>NUCLEOTIDE SEQUENCE</scope>
</reference>
<evidence type="ECO:0000256" key="3">
    <source>
        <dbReference type="ARBA" id="ARBA00013068"/>
    </source>
</evidence>
<evidence type="ECO:0000256" key="5">
    <source>
        <dbReference type="ARBA" id="ARBA00023239"/>
    </source>
</evidence>
<dbReference type="InterPro" id="IPR000741">
    <property type="entry name" value="FBA_I"/>
</dbReference>
<dbReference type="SUPFAM" id="SSF51569">
    <property type="entry name" value="Aldolase"/>
    <property type="match status" value="1"/>
</dbReference>
<comment type="similarity">
    <text evidence="2 7">Belongs to the class I fructose-bisphosphate aldolase family.</text>
</comment>
<evidence type="ECO:0000256" key="8">
    <source>
        <dbReference type="RuleBase" id="RU004257"/>
    </source>
</evidence>
<dbReference type="AlphaFoldDB" id="A0A1B6ETY4"/>
<dbReference type="PANTHER" id="PTHR11627">
    <property type="entry name" value="FRUCTOSE-BISPHOSPHATE ALDOLASE"/>
    <property type="match status" value="1"/>
</dbReference>
<dbReference type="GO" id="GO:0004332">
    <property type="term" value="F:fructose-bisphosphate aldolase activity"/>
    <property type="evidence" value="ECO:0007669"/>
    <property type="project" value="UniProtKB-EC"/>
</dbReference>
<keyword evidence="6" id="KW-0704">Schiff base</keyword>
<evidence type="ECO:0000256" key="2">
    <source>
        <dbReference type="ARBA" id="ARBA00010387"/>
    </source>
</evidence>
<dbReference type="PROSITE" id="PS00158">
    <property type="entry name" value="ALDOLASE_CLASS_I"/>
    <property type="match status" value="1"/>
</dbReference>